<evidence type="ECO:0000313" key="8">
    <source>
        <dbReference type="EMBL" id="MFC5007590.1"/>
    </source>
</evidence>
<feature type="transmembrane region" description="Helical" evidence="7">
    <location>
        <begin position="318"/>
        <end position="339"/>
    </location>
</feature>
<keyword evidence="2" id="KW-1003">Cell membrane</keyword>
<keyword evidence="4 7" id="KW-1133">Transmembrane helix</keyword>
<dbReference type="CDD" id="cd06173">
    <property type="entry name" value="MFS_MefA_like"/>
    <property type="match status" value="1"/>
</dbReference>
<evidence type="ECO:0000256" key="6">
    <source>
        <dbReference type="SAM" id="MobiDB-lite"/>
    </source>
</evidence>
<name>A0ABV9WFR5_9ACTN</name>
<evidence type="ECO:0000256" key="4">
    <source>
        <dbReference type="ARBA" id="ARBA00022989"/>
    </source>
</evidence>
<keyword evidence="3 7" id="KW-0812">Transmembrane</keyword>
<evidence type="ECO:0000256" key="3">
    <source>
        <dbReference type="ARBA" id="ARBA00022692"/>
    </source>
</evidence>
<dbReference type="Gene3D" id="1.20.1250.20">
    <property type="entry name" value="MFS general substrate transporter like domains"/>
    <property type="match status" value="1"/>
</dbReference>
<feature type="region of interest" description="Disordered" evidence="6">
    <location>
        <begin position="405"/>
        <end position="430"/>
    </location>
</feature>
<evidence type="ECO:0000313" key="9">
    <source>
        <dbReference type="Proteomes" id="UP001595912"/>
    </source>
</evidence>
<feature type="transmembrane region" description="Helical" evidence="7">
    <location>
        <begin position="181"/>
        <end position="206"/>
    </location>
</feature>
<dbReference type="EMBL" id="JBHSIU010000130">
    <property type="protein sequence ID" value="MFC5007590.1"/>
    <property type="molecule type" value="Genomic_DNA"/>
</dbReference>
<dbReference type="Pfam" id="PF07690">
    <property type="entry name" value="MFS_1"/>
    <property type="match status" value="1"/>
</dbReference>
<evidence type="ECO:0000256" key="7">
    <source>
        <dbReference type="SAM" id="Phobius"/>
    </source>
</evidence>
<dbReference type="Proteomes" id="UP001595912">
    <property type="component" value="Unassembled WGS sequence"/>
</dbReference>
<protein>
    <submittedName>
        <fullName evidence="8">MFS transporter</fullName>
    </submittedName>
</protein>
<feature type="transmembrane region" description="Helical" evidence="7">
    <location>
        <begin position="26"/>
        <end position="50"/>
    </location>
</feature>
<feature type="transmembrane region" description="Helical" evidence="7">
    <location>
        <begin position="261"/>
        <end position="282"/>
    </location>
</feature>
<feature type="transmembrane region" description="Helical" evidence="7">
    <location>
        <begin position="380"/>
        <end position="400"/>
    </location>
</feature>
<feature type="compositionally biased region" description="Pro residues" evidence="6">
    <location>
        <begin position="410"/>
        <end position="420"/>
    </location>
</feature>
<accession>A0ABV9WFR5</accession>
<feature type="transmembrane region" description="Helical" evidence="7">
    <location>
        <begin position="351"/>
        <end position="374"/>
    </location>
</feature>
<keyword evidence="9" id="KW-1185">Reference proteome</keyword>
<feature type="transmembrane region" description="Helical" evidence="7">
    <location>
        <begin position="112"/>
        <end position="132"/>
    </location>
</feature>
<dbReference type="PANTHER" id="PTHR23513">
    <property type="entry name" value="INTEGRAL MEMBRANE EFFLUX PROTEIN-RELATED"/>
    <property type="match status" value="1"/>
</dbReference>
<feature type="transmembrane region" description="Helical" evidence="7">
    <location>
        <begin position="291"/>
        <end position="312"/>
    </location>
</feature>
<dbReference type="RefSeq" id="WP_380128228.1">
    <property type="nucleotide sequence ID" value="NZ_JBHSIU010000130.1"/>
</dbReference>
<feature type="transmembrane region" description="Helical" evidence="7">
    <location>
        <begin position="227"/>
        <end position="249"/>
    </location>
</feature>
<dbReference type="SUPFAM" id="SSF103473">
    <property type="entry name" value="MFS general substrate transporter"/>
    <property type="match status" value="1"/>
</dbReference>
<evidence type="ECO:0000256" key="5">
    <source>
        <dbReference type="ARBA" id="ARBA00023136"/>
    </source>
</evidence>
<sequence length="430" mass="43432">MTGPEDIAGAGPTGSPLREARFRRLWLARGVTSVGGAMAPIALTFGVLSVGTIGDLGVVLAAQTAANAGCSLLGGALADHLSRALLMVASDLLRCVTQALLGILFIVDRPAVWVVALLAAAHGAGSALNGPARTGLVKQLVDPDRLQRANSTLTASESVVSVVALAAAGVLVAAVGPGPALVIDAATFLASAALLAPLARGLGTAGSRPRVLRDLRAGLRYVRGTPWLPPSLALLGVFQFLFLGSVLVLGPVVIEQRGEPASSWATVMVCFTVGALAGSLLAGRLRPSRPLLVSFHAILLALPVLVLLAVSAPTWSIAVAHGVSGLVMGFGGVVWSTVLQRSVDDALLGRVYALDWLASAALRPAGLMLAGAAAAVLGPAAVLLGAAALLAAVVLLTANLPSVRSQRFQPPGPRAVPEPVPARATTKEST</sequence>
<organism evidence="8 9">
    <name type="scientific">Dactylosporangium cerinum</name>
    <dbReference type="NCBI Taxonomy" id="1434730"/>
    <lineage>
        <taxon>Bacteria</taxon>
        <taxon>Bacillati</taxon>
        <taxon>Actinomycetota</taxon>
        <taxon>Actinomycetes</taxon>
        <taxon>Micromonosporales</taxon>
        <taxon>Micromonosporaceae</taxon>
        <taxon>Dactylosporangium</taxon>
    </lineage>
</organism>
<dbReference type="InterPro" id="IPR011701">
    <property type="entry name" value="MFS"/>
</dbReference>
<keyword evidence="5 7" id="KW-0472">Membrane</keyword>
<comment type="caution">
    <text evidence="8">The sequence shown here is derived from an EMBL/GenBank/DDBJ whole genome shotgun (WGS) entry which is preliminary data.</text>
</comment>
<evidence type="ECO:0000256" key="2">
    <source>
        <dbReference type="ARBA" id="ARBA00022475"/>
    </source>
</evidence>
<reference evidence="9" key="1">
    <citation type="journal article" date="2019" name="Int. J. Syst. Evol. Microbiol.">
        <title>The Global Catalogue of Microorganisms (GCM) 10K type strain sequencing project: providing services to taxonomists for standard genome sequencing and annotation.</title>
        <authorList>
            <consortium name="The Broad Institute Genomics Platform"/>
            <consortium name="The Broad Institute Genome Sequencing Center for Infectious Disease"/>
            <person name="Wu L."/>
            <person name="Ma J."/>
        </authorList>
    </citation>
    <scope>NUCLEOTIDE SEQUENCE [LARGE SCALE GENOMIC DNA]</scope>
    <source>
        <strain evidence="9">CGMCC 4.7152</strain>
    </source>
</reference>
<feature type="transmembrane region" description="Helical" evidence="7">
    <location>
        <begin position="153"/>
        <end position="175"/>
    </location>
</feature>
<proteinExistence type="predicted"/>
<comment type="subcellular location">
    <subcellularLocation>
        <location evidence="1">Cell membrane</location>
        <topology evidence="1">Multi-pass membrane protein</topology>
    </subcellularLocation>
</comment>
<evidence type="ECO:0000256" key="1">
    <source>
        <dbReference type="ARBA" id="ARBA00004651"/>
    </source>
</evidence>
<dbReference type="PANTHER" id="PTHR23513:SF11">
    <property type="entry name" value="STAPHYLOFERRIN A TRANSPORTER"/>
    <property type="match status" value="1"/>
</dbReference>
<dbReference type="InterPro" id="IPR036259">
    <property type="entry name" value="MFS_trans_sf"/>
</dbReference>
<gene>
    <name evidence="8" type="ORF">ACFPIJ_58520</name>
</gene>